<evidence type="ECO:0000256" key="3">
    <source>
        <dbReference type="ARBA" id="ARBA00023125"/>
    </source>
</evidence>
<proteinExistence type="predicted"/>
<feature type="compositionally biased region" description="Low complexity" evidence="7">
    <location>
        <begin position="639"/>
        <end position="652"/>
    </location>
</feature>
<keyword evidence="5 6" id="KW-0539">Nucleus</keyword>
<keyword evidence="2" id="KW-0805">Transcription regulation</keyword>
<evidence type="ECO:0000256" key="5">
    <source>
        <dbReference type="ARBA" id="ARBA00023242"/>
    </source>
</evidence>
<name>A0ABN8IRN3_9NEOP</name>
<sequence length="730" mass="78080">MVLRSIGLERVAEELMGRRKWKLYQDALIPKRAEGERSSDEDTTPATDPPPALKIKTIEEINAPEEGGVEGAAVQADGAAKPQRPETILESLIKRPATQPKLEMPEEPADWKPADKCYFCVDGAETGGAEARATATSPASESDSSSVSGAKSPAAAPPLLQQMLQLQLQAQTPQAIAQFQQMLAALAALGSGLVPPPLPQAWLIQRLAQTRQHPDRLGEACDKPPAASSSPTLAEQPLDLSAKSTSSTSGTPPPDHNNLDNSRLKRTALDSASNSATRRTYTDDELQSALRDIQSGRLGTRRAAAIYRIPRSTLRNKINKCGIAADLGHDSEPDSDPERADSPPSVILKIPTFPPPEEKSPSPATPVTPITPLIPPPQPLQPLQPPLNPPSQLLLPASVFADPPSTQHLFTSLSDVIAKSISQKFQQPLERPPQPELPFMRAPERHVSVIKTPPEGQQRAYAAAAAAAAAGNSRAPTSNNNGQPAAGGKGTRPKRGKYRNYDRDSLVEAVKAVQRGEMSVHRAGSYYGVPHSTLEYKVKERHLMRPRKREPKPQQEQKPQPKPPPPKAPAKPFANGLNGPEAGYAGGYPFWAGGFAPPPAPDLYASHMMRRLRDEAPPANGSFLEGIIRSSLERPLLPRAAAAPDAPSLLRRLAGEPEEGPPARRPRIGSTDRQLAAEMRDAVQRLRADKMRPAPRNGTPTPPAPAAPPAAAAPTPPPPAPSAPAPPDRP</sequence>
<dbReference type="Pfam" id="PF05225">
    <property type="entry name" value="HTH_psq"/>
    <property type="match status" value="2"/>
</dbReference>
<evidence type="ECO:0000313" key="10">
    <source>
        <dbReference type="Proteomes" id="UP000837857"/>
    </source>
</evidence>
<accession>A0ABN8IRN3</accession>
<dbReference type="InterPro" id="IPR009057">
    <property type="entry name" value="Homeodomain-like_sf"/>
</dbReference>
<feature type="region of interest" description="Disordered" evidence="7">
    <location>
        <begin position="130"/>
        <end position="154"/>
    </location>
</feature>
<feature type="compositionally biased region" description="Polar residues" evidence="7">
    <location>
        <begin position="270"/>
        <end position="279"/>
    </location>
</feature>
<dbReference type="InterPro" id="IPR007889">
    <property type="entry name" value="HTH_Psq"/>
</dbReference>
<keyword evidence="4" id="KW-0804">Transcription</keyword>
<evidence type="ECO:0000256" key="4">
    <source>
        <dbReference type="ARBA" id="ARBA00023163"/>
    </source>
</evidence>
<feature type="region of interest" description="Disordered" evidence="7">
    <location>
        <begin position="325"/>
        <end position="345"/>
    </location>
</feature>
<evidence type="ECO:0000259" key="8">
    <source>
        <dbReference type="PROSITE" id="PS50960"/>
    </source>
</evidence>
<dbReference type="PANTHER" id="PTHR21545">
    <property type="entry name" value="TRANSCRIPTION FACTOR MLR1/2"/>
    <property type="match status" value="1"/>
</dbReference>
<feature type="region of interest" description="Disordered" evidence="7">
    <location>
        <begin position="639"/>
        <end position="730"/>
    </location>
</feature>
<feature type="compositionally biased region" description="Pro residues" evidence="7">
    <location>
        <begin position="714"/>
        <end position="730"/>
    </location>
</feature>
<dbReference type="SUPFAM" id="SSF46689">
    <property type="entry name" value="Homeodomain-like"/>
    <property type="match status" value="2"/>
</dbReference>
<feature type="compositionally biased region" description="Low complexity" evidence="7">
    <location>
        <begin position="460"/>
        <end position="470"/>
    </location>
</feature>
<keyword evidence="10" id="KW-1185">Reference proteome</keyword>
<evidence type="ECO:0000256" key="1">
    <source>
        <dbReference type="ARBA" id="ARBA00004123"/>
    </source>
</evidence>
<feature type="compositionally biased region" description="Polar residues" evidence="7">
    <location>
        <begin position="474"/>
        <end position="483"/>
    </location>
</feature>
<dbReference type="PROSITE" id="PS50960">
    <property type="entry name" value="HTH_PSQ"/>
    <property type="match status" value="1"/>
</dbReference>
<reference evidence="9" key="1">
    <citation type="submission" date="2022-03" db="EMBL/GenBank/DDBJ databases">
        <authorList>
            <person name="Martin H S."/>
        </authorList>
    </citation>
    <scope>NUCLEOTIDE SEQUENCE</scope>
</reference>
<comment type="subcellular location">
    <subcellularLocation>
        <location evidence="1 6">Nucleus</location>
    </subcellularLocation>
</comment>
<feature type="region of interest" description="Disordered" evidence="7">
    <location>
        <begin position="537"/>
        <end position="579"/>
    </location>
</feature>
<evidence type="ECO:0000256" key="2">
    <source>
        <dbReference type="ARBA" id="ARBA00023015"/>
    </source>
</evidence>
<evidence type="ECO:0000256" key="6">
    <source>
        <dbReference type="PROSITE-ProRule" id="PRU00320"/>
    </source>
</evidence>
<dbReference type="Gene3D" id="1.10.10.60">
    <property type="entry name" value="Homeodomain-like"/>
    <property type="match status" value="2"/>
</dbReference>
<keyword evidence="3 6" id="KW-0238">DNA-binding</keyword>
<protein>
    <recommendedName>
        <fullName evidence="8">HTH psq-type domain-containing protein</fullName>
    </recommendedName>
</protein>
<evidence type="ECO:0000313" key="9">
    <source>
        <dbReference type="EMBL" id="CAH2059180.1"/>
    </source>
</evidence>
<gene>
    <name evidence="9" type="ORF">IPOD504_LOCUS10757</name>
</gene>
<feature type="region of interest" description="Disordered" evidence="7">
    <location>
        <begin position="455"/>
        <end position="503"/>
    </location>
</feature>
<feature type="DNA-binding region" description="H-T-H motif" evidence="6">
    <location>
        <begin position="520"/>
        <end position="540"/>
    </location>
</feature>
<evidence type="ECO:0000256" key="7">
    <source>
        <dbReference type="SAM" id="MobiDB-lite"/>
    </source>
</evidence>
<dbReference type="PANTHER" id="PTHR21545:SF13">
    <property type="entry name" value="ECDYSONE-INDUCED PROTEIN 93F, ISOFORM C"/>
    <property type="match status" value="1"/>
</dbReference>
<dbReference type="Proteomes" id="UP000837857">
    <property type="component" value="Chromosome 26"/>
</dbReference>
<feature type="compositionally biased region" description="Pro residues" evidence="7">
    <location>
        <begin position="560"/>
        <end position="569"/>
    </location>
</feature>
<organism evidence="9 10">
    <name type="scientific">Iphiclides podalirius</name>
    <name type="common">scarce swallowtail</name>
    <dbReference type="NCBI Taxonomy" id="110791"/>
    <lineage>
        <taxon>Eukaryota</taxon>
        <taxon>Metazoa</taxon>
        <taxon>Ecdysozoa</taxon>
        <taxon>Arthropoda</taxon>
        <taxon>Hexapoda</taxon>
        <taxon>Insecta</taxon>
        <taxon>Pterygota</taxon>
        <taxon>Neoptera</taxon>
        <taxon>Endopterygota</taxon>
        <taxon>Lepidoptera</taxon>
        <taxon>Glossata</taxon>
        <taxon>Ditrysia</taxon>
        <taxon>Papilionoidea</taxon>
        <taxon>Papilionidae</taxon>
        <taxon>Papilioninae</taxon>
        <taxon>Iphiclides</taxon>
    </lineage>
</organism>
<feature type="compositionally biased region" description="Basic and acidic residues" evidence="7">
    <location>
        <begin position="30"/>
        <end position="40"/>
    </location>
</feature>
<feature type="non-terminal residue" evidence="9">
    <location>
        <position position="730"/>
    </location>
</feature>
<feature type="region of interest" description="Disordered" evidence="7">
    <location>
        <begin position="214"/>
        <end position="285"/>
    </location>
</feature>
<feature type="region of interest" description="Disordered" evidence="7">
    <location>
        <begin position="30"/>
        <end position="53"/>
    </location>
</feature>
<feature type="compositionally biased region" description="Basic and acidic residues" evidence="7">
    <location>
        <begin position="678"/>
        <end position="692"/>
    </location>
</feature>
<feature type="compositionally biased region" description="Basic and acidic residues" evidence="7">
    <location>
        <begin position="327"/>
        <end position="341"/>
    </location>
</feature>
<dbReference type="EMBL" id="OW152838">
    <property type="protein sequence ID" value="CAH2059180.1"/>
    <property type="molecule type" value="Genomic_DNA"/>
</dbReference>
<feature type="domain" description="HTH psq-type" evidence="8">
    <location>
        <begin position="492"/>
        <end position="544"/>
    </location>
</feature>